<dbReference type="Gene3D" id="1.10.150.240">
    <property type="entry name" value="Putative phosphatase, domain 2"/>
    <property type="match status" value="1"/>
</dbReference>
<dbReference type="SFLD" id="SFLDS00003">
    <property type="entry name" value="Haloacid_Dehalogenase"/>
    <property type="match status" value="1"/>
</dbReference>
<dbReference type="InterPro" id="IPR050155">
    <property type="entry name" value="HAD-like_hydrolase_sf"/>
</dbReference>
<name>A0A7X2Z9C1_9BACL</name>
<evidence type="ECO:0000313" key="2">
    <source>
        <dbReference type="Proteomes" id="UP000450917"/>
    </source>
</evidence>
<dbReference type="GO" id="GO:0006281">
    <property type="term" value="P:DNA repair"/>
    <property type="evidence" value="ECO:0007669"/>
    <property type="project" value="TreeGrafter"/>
</dbReference>
<dbReference type="Proteomes" id="UP000450917">
    <property type="component" value="Unassembled WGS sequence"/>
</dbReference>
<accession>A0A7X2Z9C1</accession>
<comment type="caution">
    <text evidence="1">The sequence shown here is derived from an EMBL/GenBank/DDBJ whole genome shotgun (WGS) entry which is preliminary data.</text>
</comment>
<dbReference type="EC" id="3.6.1.1" evidence="1"/>
<dbReference type="NCBIfam" id="TIGR01509">
    <property type="entry name" value="HAD-SF-IA-v3"/>
    <property type="match status" value="1"/>
</dbReference>
<dbReference type="GO" id="GO:0004427">
    <property type="term" value="F:inorganic diphosphate phosphatase activity"/>
    <property type="evidence" value="ECO:0007669"/>
    <property type="project" value="UniProtKB-EC"/>
</dbReference>
<organism evidence="1 2">
    <name type="scientific">Paenibacillus validus</name>
    <dbReference type="NCBI Taxonomy" id="44253"/>
    <lineage>
        <taxon>Bacteria</taxon>
        <taxon>Bacillati</taxon>
        <taxon>Bacillota</taxon>
        <taxon>Bacilli</taxon>
        <taxon>Bacillales</taxon>
        <taxon>Paenibacillaceae</taxon>
        <taxon>Paenibacillus</taxon>
    </lineage>
</organism>
<dbReference type="NCBIfam" id="NF009804">
    <property type="entry name" value="PRK13288.1"/>
    <property type="match status" value="1"/>
</dbReference>
<dbReference type="PANTHER" id="PTHR43434">
    <property type="entry name" value="PHOSPHOGLYCOLATE PHOSPHATASE"/>
    <property type="match status" value="1"/>
</dbReference>
<dbReference type="InterPro" id="IPR006439">
    <property type="entry name" value="HAD-SF_hydro_IA"/>
</dbReference>
<dbReference type="InterPro" id="IPR036412">
    <property type="entry name" value="HAD-like_sf"/>
</dbReference>
<keyword evidence="2" id="KW-1185">Reference proteome</keyword>
<reference evidence="1 2" key="1">
    <citation type="submission" date="2019-11" db="EMBL/GenBank/DDBJ databases">
        <title>Draft genome sequences of five Paenibacillus species of dairy origin.</title>
        <authorList>
            <person name="Olajide A.M."/>
            <person name="Chen S."/>
            <person name="Lapointe G."/>
        </authorList>
    </citation>
    <scope>NUCLEOTIDE SEQUENCE [LARGE SCALE GENOMIC DNA]</scope>
    <source>
        <strain evidence="1 2">2CS3</strain>
    </source>
</reference>
<dbReference type="PANTHER" id="PTHR43434:SF26">
    <property type="entry name" value="PYROPHOSPHATASE PPAX"/>
    <property type="match status" value="1"/>
</dbReference>
<sequence>MFTTVLFDLDGTIVDTNELIIRSFMHVLKDAPHAESCSREFIAQSMGLPLREQLEVYTKSTEVEPYIKAYRAYNETHHDRLVKSFPHVKETLEALHEAGIRLGVVTSKIKKTAVMGLQATGLLPYMDTLVTEEDVQRGKPDPEPIRKALALLDASPEHTLMVGDSHYDILSARGAGVASAAVSWSLKGEAYLKTFSPDFVIRDMRELKRIVGVE</sequence>
<dbReference type="Pfam" id="PF13419">
    <property type="entry name" value="HAD_2"/>
    <property type="match status" value="1"/>
</dbReference>
<dbReference type="InterPro" id="IPR023214">
    <property type="entry name" value="HAD_sf"/>
</dbReference>
<dbReference type="AlphaFoldDB" id="A0A7X2Z9C1"/>
<proteinExistence type="predicted"/>
<dbReference type="InterPro" id="IPR041492">
    <property type="entry name" value="HAD_2"/>
</dbReference>
<dbReference type="GO" id="GO:0008967">
    <property type="term" value="F:phosphoglycolate phosphatase activity"/>
    <property type="evidence" value="ECO:0007669"/>
    <property type="project" value="TreeGrafter"/>
</dbReference>
<evidence type="ECO:0000313" key="1">
    <source>
        <dbReference type="EMBL" id="MUG70100.1"/>
    </source>
</evidence>
<keyword evidence="1" id="KW-0378">Hydrolase</keyword>
<dbReference type="FunFam" id="3.40.50.1000:FF:000022">
    <property type="entry name" value="Phosphoglycolate phosphatase"/>
    <property type="match status" value="1"/>
</dbReference>
<protein>
    <submittedName>
        <fullName evidence="1">Pyrophosphatase PpaX</fullName>
        <ecNumber evidence="1">3.6.1.1</ecNumber>
    </submittedName>
</protein>
<dbReference type="RefSeq" id="WP_127606492.1">
    <property type="nucleotide sequence ID" value="NZ_JARTHJ010000005.1"/>
</dbReference>
<dbReference type="SUPFAM" id="SSF56784">
    <property type="entry name" value="HAD-like"/>
    <property type="match status" value="1"/>
</dbReference>
<dbReference type="SFLD" id="SFLDG01135">
    <property type="entry name" value="C1.5.6:_HAD__Beta-PGM__Phospha"/>
    <property type="match status" value="1"/>
</dbReference>
<dbReference type="InterPro" id="IPR023198">
    <property type="entry name" value="PGP-like_dom2"/>
</dbReference>
<gene>
    <name evidence="1" type="primary">ppaX</name>
    <name evidence="1" type="ORF">GNP93_05340</name>
</gene>
<dbReference type="Gene3D" id="3.40.50.1000">
    <property type="entry name" value="HAD superfamily/HAD-like"/>
    <property type="match status" value="1"/>
</dbReference>
<dbReference type="GO" id="GO:0005829">
    <property type="term" value="C:cytosol"/>
    <property type="evidence" value="ECO:0007669"/>
    <property type="project" value="TreeGrafter"/>
</dbReference>
<dbReference type="PRINTS" id="PR00413">
    <property type="entry name" value="HADHALOGNASE"/>
</dbReference>
<dbReference type="SFLD" id="SFLDG01129">
    <property type="entry name" value="C1.5:_HAD__Beta-PGM__Phosphata"/>
    <property type="match status" value="1"/>
</dbReference>
<dbReference type="NCBIfam" id="TIGR01549">
    <property type="entry name" value="HAD-SF-IA-v1"/>
    <property type="match status" value="1"/>
</dbReference>
<dbReference type="EMBL" id="WNZX01000003">
    <property type="protein sequence ID" value="MUG70100.1"/>
    <property type="molecule type" value="Genomic_DNA"/>
</dbReference>